<keyword evidence="2" id="KW-1185">Reference proteome</keyword>
<dbReference type="AlphaFoldDB" id="A0A8S1T700"/>
<comment type="caution">
    <text evidence="1">The sequence shown here is derived from an EMBL/GenBank/DDBJ whole genome shotgun (WGS) entry which is preliminary data.</text>
</comment>
<gene>
    <name evidence="1" type="ORF">PPENT_87.1.T0170019</name>
</gene>
<dbReference type="EMBL" id="CAJJDO010000017">
    <property type="protein sequence ID" value="CAD8147548.1"/>
    <property type="molecule type" value="Genomic_DNA"/>
</dbReference>
<sequence length="88" mass="10323">MEKITLSPIHLLKNKGDMSPKSNDDNILSQQKKIWQNKQSTLKKNSNLSDQRKKALLQCDFILLTDKLHLWNRYLISKFEKIDSISHS</sequence>
<evidence type="ECO:0000313" key="2">
    <source>
        <dbReference type="Proteomes" id="UP000689195"/>
    </source>
</evidence>
<accession>A0A8S1T700</accession>
<reference evidence="1" key="1">
    <citation type="submission" date="2021-01" db="EMBL/GenBank/DDBJ databases">
        <authorList>
            <consortium name="Genoscope - CEA"/>
            <person name="William W."/>
        </authorList>
    </citation>
    <scope>NUCLEOTIDE SEQUENCE</scope>
</reference>
<protein>
    <submittedName>
        <fullName evidence="1">Uncharacterized protein</fullName>
    </submittedName>
</protein>
<dbReference type="Proteomes" id="UP000689195">
    <property type="component" value="Unassembled WGS sequence"/>
</dbReference>
<name>A0A8S1T700_9CILI</name>
<evidence type="ECO:0000313" key="1">
    <source>
        <dbReference type="EMBL" id="CAD8147548.1"/>
    </source>
</evidence>
<organism evidence="1 2">
    <name type="scientific">Paramecium pentaurelia</name>
    <dbReference type="NCBI Taxonomy" id="43138"/>
    <lineage>
        <taxon>Eukaryota</taxon>
        <taxon>Sar</taxon>
        <taxon>Alveolata</taxon>
        <taxon>Ciliophora</taxon>
        <taxon>Intramacronucleata</taxon>
        <taxon>Oligohymenophorea</taxon>
        <taxon>Peniculida</taxon>
        <taxon>Parameciidae</taxon>
        <taxon>Paramecium</taxon>
    </lineage>
</organism>
<proteinExistence type="predicted"/>